<feature type="compositionally biased region" description="Basic residues" evidence="1">
    <location>
        <begin position="113"/>
        <end position="133"/>
    </location>
</feature>
<comment type="caution">
    <text evidence="2">The sequence shown here is derived from an EMBL/GenBank/DDBJ whole genome shotgun (WGS) entry which is preliminary data.</text>
</comment>
<organism evidence="2 3">
    <name type="scientific">Mycena maculata</name>
    <dbReference type="NCBI Taxonomy" id="230809"/>
    <lineage>
        <taxon>Eukaryota</taxon>
        <taxon>Fungi</taxon>
        <taxon>Dikarya</taxon>
        <taxon>Basidiomycota</taxon>
        <taxon>Agaricomycotina</taxon>
        <taxon>Agaricomycetes</taxon>
        <taxon>Agaricomycetidae</taxon>
        <taxon>Agaricales</taxon>
        <taxon>Marasmiineae</taxon>
        <taxon>Mycenaceae</taxon>
        <taxon>Mycena</taxon>
    </lineage>
</organism>
<keyword evidence="3" id="KW-1185">Reference proteome</keyword>
<dbReference type="Proteomes" id="UP001215280">
    <property type="component" value="Unassembled WGS sequence"/>
</dbReference>
<accession>A0AAD7P1S1</accession>
<feature type="compositionally biased region" description="Gly residues" evidence="1">
    <location>
        <begin position="157"/>
        <end position="167"/>
    </location>
</feature>
<proteinExistence type="predicted"/>
<name>A0AAD7P1S1_9AGAR</name>
<protein>
    <submittedName>
        <fullName evidence="2">Uncharacterized protein</fullName>
    </submittedName>
</protein>
<dbReference type="AlphaFoldDB" id="A0AAD7P1S1"/>
<feature type="compositionally biased region" description="Basic and acidic residues" evidence="1">
    <location>
        <begin position="171"/>
        <end position="201"/>
    </location>
</feature>
<sequence>MSDSVPMPIHLTKLNSQIHFLFVPKISFTVHKFTKTSGLIWDVKLETIQLSTSSKSDNCPNDVPDHSNGHREEYARPVSASGVEDLVAEPDAPEGTDAWATWGRRIGSGGLQGRRRQRPPKCKGKERKGRLRGRTGSAWRGAVDIGVGVDGREGRGGGRGGGGGGCVKKGWVRDGKSAKGGTERIGNREHGFAGEAGHGDTDAISGSRIRSRGKRIDADDGVQVNE</sequence>
<evidence type="ECO:0000313" key="3">
    <source>
        <dbReference type="Proteomes" id="UP001215280"/>
    </source>
</evidence>
<feature type="region of interest" description="Disordered" evidence="1">
    <location>
        <begin position="90"/>
        <end position="135"/>
    </location>
</feature>
<dbReference type="EMBL" id="JARJLG010000001">
    <property type="protein sequence ID" value="KAJ7784876.1"/>
    <property type="molecule type" value="Genomic_DNA"/>
</dbReference>
<evidence type="ECO:0000256" key="1">
    <source>
        <dbReference type="SAM" id="MobiDB-lite"/>
    </source>
</evidence>
<reference evidence="2" key="1">
    <citation type="submission" date="2023-03" db="EMBL/GenBank/DDBJ databases">
        <title>Massive genome expansion in bonnet fungi (Mycena s.s.) driven by repeated elements and novel gene families across ecological guilds.</title>
        <authorList>
            <consortium name="Lawrence Berkeley National Laboratory"/>
            <person name="Harder C.B."/>
            <person name="Miyauchi S."/>
            <person name="Viragh M."/>
            <person name="Kuo A."/>
            <person name="Thoen E."/>
            <person name="Andreopoulos B."/>
            <person name="Lu D."/>
            <person name="Skrede I."/>
            <person name="Drula E."/>
            <person name="Henrissat B."/>
            <person name="Morin E."/>
            <person name="Kohler A."/>
            <person name="Barry K."/>
            <person name="LaButti K."/>
            <person name="Morin E."/>
            <person name="Salamov A."/>
            <person name="Lipzen A."/>
            <person name="Mereny Z."/>
            <person name="Hegedus B."/>
            <person name="Baldrian P."/>
            <person name="Stursova M."/>
            <person name="Weitz H."/>
            <person name="Taylor A."/>
            <person name="Grigoriev I.V."/>
            <person name="Nagy L.G."/>
            <person name="Martin F."/>
            <person name="Kauserud H."/>
        </authorList>
    </citation>
    <scope>NUCLEOTIDE SEQUENCE</scope>
    <source>
        <strain evidence="2">CBHHK188m</strain>
    </source>
</reference>
<gene>
    <name evidence="2" type="ORF">DFH07DRAFT_763491</name>
</gene>
<feature type="region of interest" description="Disordered" evidence="1">
    <location>
        <begin position="150"/>
        <end position="226"/>
    </location>
</feature>
<evidence type="ECO:0000313" key="2">
    <source>
        <dbReference type="EMBL" id="KAJ7784876.1"/>
    </source>
</evidence>